<keyword evidence="5" id="KW-0143">Chaperone</keyword>
<feature type="signal peptide" evidence="7">
    <location>
        <begin position="1"/>
        <end position="18"/>
    </location>
</feature>
<gene>
    <name evidence="10" type="primary">SCJ1</name>
    <name evidence="10" type="ORF">IMSHALPRED_010066</name>
</gene>
<dbReference type="Proteomes" id="UP000664534">
    <property type="component" value="Unassembled WGS sequence"/>
</dbReference>
<dbReference type="Gene3D" id="2.10.230.10">
    <property type="entry name" value="Heat shock protein DnaJ, cysteine-rich domain"/>
    <property type="match status" value="1"/>
</dbReference>
<evidence type="ECO:0000256" key="7">
    <source>
        <dbReference type="SAM" id="SignalP"/>
    </source>
</evidence>
<dbReference type="Gene3D" id="2.60.260.20">
    <property type="entry name" value="Urease metallochaperone UreE, N-terminal domain"/>
    <property type="match status" value="2"/>
</dbReference>
<dbReference type="InterPro" id="IPR001305">
    <property type="entry name" value="HSP_DnaJ_Cys-rich_dom"/>
</dbReference>
<evidence type="ECO:0000313" key="10">
    <source>
        <dbReference type="EMBL" id="CAF9934993.1"/>
    </source>
</evidence>
<protein>
    <submittedName>
        <fullName evidence="10">DnaJ- protein scj1</fullName>
    </submittedName>
</protein>
<dbReference type="Pfam" id="PF01556">
    <property type="entry name" value="DnaJ_C"/>
    <property type="match status" value="1"/>
</dbReference>
<dbReference type="AlphaFoldDB" id="A0A8H3G8E7"/>
<dbReference type="Pfam" id="PF00684">
    <property type="entry name" value="DnaJ_CXXCXGXG"/>
    <property type="match status" value="1"/>
</dbReference>
<keyword evidence="11" id="KW-1185">Reference proteome</keyword>
<dbReference type="EMBL" id="CAJPDT010000080">
    <property type="protein sequence ID" value="CAF9934993.1"/>
    <property type="molecule type" value="Genomic_DNA"/>
</dbReference>
<dbReference type="InterPro" id="IPR036869">
    <property type="entry name" value="J_dom_sf"/>
</dbReference>
<dbReference type="CDD" id="cd10747">
    <property type="entry name" value="DnaJ_C"/>
    <property type="match status" value="1"/>
</dbReference>
<dbReference type="GO" id="GO:0051082">
    <property type="term" value="F:unfolded protein binding"/>
    <property type="evidence" value="ECO:0007669"/>
    <property type="project" value="InterPro"/>
</dbReference>
<proteinExistence type="predicted"/>
<dbReference type="InterPro" id="IPR008971">
    <property type="entry name" value="HSP40/DnaJ_pept-bd"/>
</dbReference>
<organism evidence="10 11">
    <name type="scientific">Imshaugia aleurites</name>
    <dbReference type="NCBI Taxonomy" id="172621"/>
    <lineage>
        <taxon>Eukaryota</taxon>
        <taxon>Fungi</taxon>
        <taxon>Dikarya</taxon>
        <taxon>Ascomycota</taxon>
        <taxon>Pezizomycotina</taxon>
        <taxon>Lecanoromycetes</taxon>
        <taxon>OSLEUM clade</taxon>
        <taxon>Lecanoromycetidae</taxon>
        <taxon>Lecanorales</taxon>
        <taxon>Lecanorineae</taxon>
        <taxon>Parmeliaceae</taxon>
        <taxon>Imshaugia</taxon>
    </lineage>
</organism>
<dbReference type="OrthoDB" id="550424at2759"/>
<dbReference type="GO" id="GO:0030544">
    <property type="term" value="F:Hsp70 protein binding"/>
    <property type="evidence" value="ECO:0007669"/>
    <property type="project" value="InterPro"/>
</dbReference>
<evidence type="ECO:0000256" key="5">
    <source>
        <dbReference type="ARBA" id="ARBA00023186"/>
    </source>
</evidence>
<keyword evidence="1 6" id="KW-0479">Metal-binding</keyword>
<feature type="domain" description="CR-type" evidence="9">
    <location>
        <begin position="145"/>
        <end position="227"/>
    </location>
</feature>
<evidence type="ECO:0000259" key="8">
    <source>
        <dbReference type="PROSITE" id="PS50076"/>
    </source>
</evidence>
<dbReference type="FunFam" id="2.10.230.10:FF:000002">
    <property type="entry name" value="Molecular chaperone DnaJ"/>
    <property type="match status" value="1"/>
</dbReference>
<evidence type="ECO:0000259" key="9">
    <source>
        <dbReference type="PROSITE" id="PS51188"/>
    </source>
</evidence>
<dbReference type="CDD" id="cd06257">
    <property type="entry name" value="DnaJ"/>
    <property type="match status" value="1"/>
</dbReference>
<feature type="chain" id="PRO_5034392506" evidence="7">
    <location>
        <begin position="19"/>
        <end position="412"/>
    </location>
</feature>
<dbReference type="PROSITE" id="PS50076">
    <property type="entry name" value="DNAJ_2"/>
    <property type="match status" value="1"/>
</dbReference>
<dbReference type="GO" id="GO:0006457">
    <property type="term" value="P:protein folding"/>
    <property type="evidence" value="ECO:0007669"/>
    <property type="project" value="InterPro"/>
</dbReference>
<feature type="zinc finger region" description="CR-type" evidence="6">
    <location>
        <begin position="145"/>
        <end position="227"/>
    </location>
</feature>
<dbReference type="InterPro" id="IPR036410">
    <property type="entry name" value="HSP_DnaJ_Cys-rich_dom_sf"/>
</dbReference>
<dbReference type="InterPro" id="IPR002939">
    <property type="entry name" value="DnaJ_C"/>
</dbReference>
<dbReference type="Gene3D" id="1.10.287.110">
    <property type="entry name" value="DnaJ domain"/>
    <property type="match status" value="1"/>
</dbReference>
<dbReference type="GO" id="GO:0008270">
    <property type="term" value="F:zinc ion binding"/>
    <property type="evidence" value="ECO:0007669"/>
    <property type="project" value="UniProtKB-KW"/>
</dbReference>
<dbReference type="PRINTS" id="PR00625">
    <property type="entry name" value="JDOMAIN"/>
</dbReference>
<keyword evidence="4 6" id="KW-0862">Zinc</keyword>
<keyword evidence="3 6" id="KW-0863">Zinc-finger</keyword>
<evidence type="ECO:0000256" key="3">
    <source>
        <dbReference type="ARBA" id="ARBA00022771"/>
    </source>
</evidence>
<evidence type="ECO:0000256" key="4">
    <source>
        <dbReference type="ARBA" id="ARBA00022833"/>
    </source>
</evidence>
<sequence>MLVLPALILGFLLPLVLCIEDFYKLLDIDKSASDREIKRAYRLLSKKYHPDKNPGNESASEKFVQIAEAYDALSEPETRRIYDQYGYEGLKQHQQGGQGGRSHDPFDLFSRFFGGSGHFGHQSGQRRGPDMEVRVSVPLSDFYNGHEHEFSIEKQQICEECEGSGSADGTVETCGQCGGRGMVIQKHMLAPGIFQQVQMGCDKCAGKGKTIKHPCKVCGGSRVVKKTATHTLHVEKGMPKGSRIVYENEADESPDWVAGDLVVHVGEKEAEYGNDGQRTDGAFFRRKGRDMFWKEVLSLREAWMGDWERNLSHLDGHVVRLSRKRGEVIQPNQVEVIASEGMPVWLQEQEQSRAGEEEFGQLHVEYTVVLPDQVEKPMEKDFWALWEKWRKKIGVNLAKDSGRPPPTEHSEL</sequence>
<dbReference type="SUPFAM" id="SSF57938">
    <property type="entry name" value="DnaJ/Hsp40 cysteine-rich domain"/>
    <property type="match status" value="1"/>
</dbReference>
<reference evidence="10" key="1">
    <citation type="submission" date="2021-03" db="EMBL/GenBank/DDBJ databases">
        <authorList>
            <person name="Tagirdzhanova G."/>
        </authorList>
    </citation>
    <scope>NUCLEOTIDE SEQUENCE</scope>
</reference>
<dbReference type="Pfam" id="PF00226">
    <property type="entry name" value="DnaJ"/>
    <property type="match status" value="1"/>
</dbReference>
<dbReference type="PANTHER" id="PTHR43888">
    <property type="entry name" value="DNAJ-LIKE-2, ISOFORM A-RELATED"/>
    <property type="match status" value="1"/>
</dbReference>
<feature type="domain" description="J" evidence="8">
    <location>
        <begin position="21"/>
        <end position="86"/>
    </location>
</feature>
<accession>A0A8H3G8E7</accession>
<keyword evidence="2" id="KW-0677">Repeat</keyword>
<comment type="caution">
    <text evidence="10">The sequence shown here is derived from an EMBL/GenBank/DDBJ whole genome shotgun (WGS) entry which is preliminary data.</text>
</comment>
<dbReference type="InterPro" id="IPR044713">
    <property type="entry name" value="DNJA1/2-like"/>
</dbReference>
<evidence type="ECO:0000256" key="2">
    <source>
        <dbReference type="ARBA" id="ARBA00022737"/>
    </source>
</evidence>
<dbReference type="PROSITE" id="PS51188">
    <property type="entry name" value="ZF_CR"/>
    <property type="match status" value="1"/>
</dbReference>
<dbReference type="SUPFAM" id="SSF49493">
    <property type="entry name" value="HSP40/DnaJ peptide-binding domain"/>
    <property type="match status" value="2"/>
</dbReference>
<keyword evidence="7" id="KW-0732">Signal</keyword>
<name>A0A8H3G8E7_9LECA</name>
<dbReference type="CDD" id="cd10719">
    <property type="entry name" value="DnaJ_zf"/>
    <property type="match status" value="1"/>
</dbReference>
<dbReference type="SUPFAM" id="SSF46565">
    <property type="entry name" value="Chaperone J-domain"/>
    <property type="match status" value="1"/>
</dbReference>
<evidence type="ECO:0000256" key="6">
    <source>
        <dbReference type="PROSITE-ProRule" id="PRU00546"/>
    </source>
</evidence>
<dbReference type="InterPro" id="IPR001623">
    <property type="entry name" value="DnaJ_domain"/>
</dbReference>
<dbReference type="SMART" id="SM00271">
    <property type="entry name" value="DnaJ"/>
    <property type="match status" value="1"/>
</dbReference>
<evidence type="ECO:0000313" key="11">
    <source>
        <dbReference type="Proteomes" id="UP000664534"/>
    </source>
</evidence>
<evidence type="ECO:0000256" key="1">
    <source>
        <dbReference type="ARBA" id="ARBA00022723"/>
    </source>
</evidence>